<dbReference type="PANTHER" id="PTHR15237:SF0">
    <property type="entry name" value="CELL CYCLE CHECKPOINT CONTROL PROTEIN"/>
    <property type="match status" value="1"/>
</dbReference>
<evidence type="ECO:0000256" key="1">
    <source>
        <dbReference type="SAM" id="MobiDB-lite"/>
    </source>
</evidence>
<dbReference type="GO" id="GO:0031573">
    <property type="term" value="P:mitotic intra-S DNA damage checkpoint signaling"/>
    <property type="evidence" value="ECO:0007669"/>
    <property type="project" value="InterPro"/>
</dbReference>
<dbReference type="GO" id="GO:0000725">
    <property type="term" value="P:recombinational repair"/>
    <property type="evidence" value="ECO:0007669"/>
    <property type="project" value="InterPro"/>
</dbReference>
<feature type="region of interest" description="Disordered" evidence="1">
    <location>
        <begin position="506"/>
        <end position="596"/>
    </location>
</feature>
<proteinExistence type="predicted"/>
<feature type="compositionally biased region" description="Polar residues" evidence="1">
    <location>
        <begin position="506"/>
        <end position="518"/>
    </location>
</feature>
<dbReference type="AlphaFoldDB" id="A0A9P6WE42"/>
<dbReference type="Proteomes" id="UP000750334">
    <property type="component" value="Unassembled WGS sequence"/>
</dbReference>
<sequence length="596" mass="68255">MSFKAVINESEKHTVWHRAVYILSSIDEKIRITITDEEVILWALNPSLTTLCKVKFEKGFFESLEFRPYEIIFGDSGLQIVTDSRGKDHKLYSFHINAKYLEMMSRKPENGTVRQFSIAINNTTNCPDTLTNRLLVHVESDSLLCKEFSAQFQPIKYEPIVINLRYKKRFLDEFKASIQHDMSTERLDPNLIEVYQAAEHELSTSLFNDDINIQDTAENDSDESEINMISCNYSLIRNFVENCNVNLTDEIDLRIGSKNLTLTAFTKSITDKNGSILRRAVRVSNMFQTSDLELCCILTEEDEADEARKGTKSSYKKIVFKSKEFKSFLSMTNAWNNLRGNMADIVNIWFCAPGEPVVMEMAKAGVKIELSEVTDGNSYTGKPQTMYRDTGSNTNIRQVSPPRNMSGARKDTNDVQSPSLKPLIPSNMLQPRDTIIRDTRLSPLKHTIDETSNENKRSSRYKDLSPKKLFIGEDSQQFSNDVNEINRNYPKLHNMNAVNTNVTDNMSDYRSSVTNDNITLPPERSETTIGWGKRKSDLMDDESNSESSTSKNDARDKKAILQREKRRYVNKRNNNEENENEEFGPTQMTTAKDIFG</sequence>
<dbReference type="Gene3D" id="3.70.10.10">
    <property type="match status" value="1"/>
</dbReference>
<feature type="region of interest" description="Disordered" evidence="1">
    <location>
        <begin position="375"/>
        <end position="426"/>
    </location>
</feature>
<name>A0A9P6WE42_MAUEX</name>
<dbReference type="InterPro" id="IPR007268">
    <property type="entry name" value="Rad9/Ddc1"/>
</dbReference>
<reference evidence="2 3" key="1">
    <citation type="submission" date="2020-11" db="EMBL/GenBank/DDBJ databases">
        <title>Kefir isolates.</title>
        <authorList>
            <person name="Marcisauskas S."/>
            <person name="Kim Y."/>
            <person name="Blasche S."/>
        </authorList>
    </citation>
    <scope>NUCLEOTIDE SEQUENCE [LARGE SCALE GENOMIC DNA]</scope>
    <source>
        <strain evidence="2 3">OG2</strain>
    </source>
</reference>
<dbReference type="GO" id="GO:0030896">
    <property type="term" value="C:checkpoint clamp complex"/>
    <property type="evidence" value="ECO:0007669"/>
    <property type="project" value="InterPro"/>
</dbReference>
<dbReference type="EMBL" id="PUHR01000033">
    <property type="protein sequence ID" value="KAG0669791.1"/>
    <property type="molecule type" value="Genomic_DNA"/>
</dbReference>
<dbReference type="GO" id="GO:0000076">
    <property type="term" value="P:DNA replication checkpoint signaling"/>
    <property type="evidence" value="ECO:0007669"/>
    <property type="project" value="TreeGrafter"/>
</dbReference>
<dbReference type="OrthoDB" id="3992718at2759"/>
<dbReference type="PANTHER" id="PTHR15237">
    <property type="entry name" value="DNA REPAIR PROTEIN RAD9"/>
    <property type="match status" value="1"/>
</dbReference>
<accession>A0A9P6WE42</accession>
<dbReference type="InterPro" id="IPR046938">
    <property type="entry name" value="DNA_clamp_sf"/>
</dbReference>
<feature type="compositionally biased region" description="Polar residues" evidence="1">
    <location>
        <begin position="390"/>
        <end position="403"/>
    </location>
</feature>
<organism evidence="2 3">
    <name type="scientific">Maudiozyma exigua</name>
    <name type="common">Yeast</name>
    <name type="synonym">Kazachstania exigua</name>
    <dbReference type="NCBI Taxonomy" id="34358"/>
    <lineage>
        <taxon>Eukaryota</taxon>
        <taxon>Fungi</taxon>
        <taxon>Dikarya</taxon>
        <taxon>Ascomycota</taxon>
        <taxon>Saccharomycotina</taxon>
        <taxon>Saccharomycetes</taxon>
        <taxon>Saccharomycetales</taxon>
        <taxon>Saccharomycetaceae</taxon>
        <taxon>Maudiozyma</taxon>
    </lineage>
</organism>
<evidence type="ECO:0000313" key="3">
    <source>
        <dbReference type="Proteomes" id="UP000750334"/>
    </source>
</evidence>
<protein>
    <recommendedName>
        <fullName evidence="4">DNA damage checkpoint protein 1</fullName>
    </recommendedName>
</protein>
<gene>
    <name evidence="2" type="ORF">C6P45_003311</name>
</gene>
<keyword evidence="3" id="KW-1185">Reference proteome</keyword>
<dbReference type="GO" id="GO:0071479">
    <property type="term" value="P:cellular response to ionizing radiation"/>
    <property type="evidence" value="ECO:0007669"/>
    <property type="project" value="TreeGrafter"/>
</dbReference>
<dbReference type="GO" id="GO:0051321">
    <property type="term" value="P:meiotic cell cycle"/>
    <property type="evidence" value="ECO:0007669"/>
    <property type="project" value="InterPro"/>
</dbReference>
<dbReference type="Pfam" id="PF04139">
    <property type="entry name" value="Rad9"/>
    <property type="match status" value="1"/>
</dbReference>
<dbReference type="PRINTS" id="PR02063">
    <property type="entry name" value="DNADAMAGECP1"/>
</dbReference>
<feature type="compositionally biased region" description="Basic and acidic residues" evidence="1">
    <location>
        <begin position="552"/>
        <end position="563"/>
    </location>
</feature>
<evidence type="ECO:0008006" key="4">
    <source>
        <dbReference type="Google" id="ProtNLM"/>
    </source>
</evidence>
<dbReference type="SUPFAM" id="SSF55979">
    <property type="entry name" value="DNA clamp"/>
    <property type="match status" value="1"/>
</dbReference>
<comment type="caution">
    <text evidence="2">The sequence shown here is derived from an EMBL/GenBank/DDBJ whole genome shotgun (WGS) entry which is preliminary data.</text>
</comment>
<evidence type="ECO:0000313" key="2">
    <source>
        <dbReference type="EMBL" id="KAG0669791.1"/>
    </source>
</evidence>
<dbReference type="InterPro" id="IPR026217">
    <property type="entry name" value="Ddc1"/>
</dbReference>